<dbReference type="EMBL" id="JAAOAO010000900">
    <property type="protein sequence ID" value="KAF5530275.1"/>
    <property type="molecule type" value="Genomic_DNA"/>
</dbReference>
<feature type="transmembrane region" description="Helical" evidence="7">
    <location>
        <begin position="463"/>
        <end position="482"/>
    </location>
</feature>
<feature type="transmembrane region" description="Helical" evidence="7">
    <location>
        <begin position="252"/>
        <end position="269"/>
    </location>
</feature>
<dbReference type="Pfam" id="PF14420">
    <property type="entry name" value="Clr5"/>
    <property type="match status" value="1"/>
</dbReference>
<dbReference type="PANTHER" id="PTHR45649:SF13">
    <property type="entry name" value="THIAMINE TRANSPORTER THI9"/>
    <property type="match status" value="1"/>
</dbReference>
<evidence type="ECO:0000256" key="3">
    <source>
        <dbReference type="ARBA" id="ARBA00022692"/>
    </source>
</evidence>
<keyword evidence="4 7" id="KW-1133">Transmembrane helix</keyword>
<comment type="caution">
    <text evidence="9">The sequence shown here is derived from an EMBL/GenBank/DDBJ whole genome shotgun (WGS) entry which is preliminary data.</text>
</comment>
<dbReference type="InterPro" id="IPR002293">
    <property type="entry name" value="AA/rel_permease1"/>
</dbReference>
<evidence type="ECO:0000313" key="9">
    <source>
        <dbReference type="EMBL" id="KAF5530275.1"/>
    </source>
</evidence>
<dbReference type="PANTHER" id="PTHR45649">
    <property type="entry name" value="AMINO-ACID PERMEASE BAT1"/>
    <property type="match status" value="1"/>
</dbReference>
<evidence type="ECO:0000256" key="1">
    <source>
        <dbReference type="ARBA" id="ARBA00004141"/>
    </source>
</evidence>
<feature type="transmembrane region" description="Helical" evidence="7">
    <location>
        <begin position="82"/>
        <end position="115"/>
    </location>
</feature>
<feature type="transmembrane region" description="Helical" evidence="7">
    <location>
        <begin position="488"/>
        <end position="510"/>
    </location>
</feature>
<evidence type="ECO:0000313" key="10">
    <source>
        <dbReference type="Proteomes" id="UP000574317"/>
    </source>
</evidence>
<gene>
    <name evidence="9" type="ORF">FNAPI_13603</name>
</gene>
<feature type="region of interest" description="Disordered" evidence="6">
    <location>
        <begin position="709"/>
        <end position="737"/>
    </location>
</feature>
<feature type="transmembrane region" description="Helical" evidence="7">
    <location>
        <begin position="177"/>
        <end position="196"/>
    </location>
</feature>
<proteinExistence type="predicted"/>
<dbReference type="InterPro" id="IPR025676">
    <property type="entry name" value="Clr5_dom"/>
</dbReference>
<feature type="transmembrane region" description="Helical" evidence="7">
    <location>
        <begin position="203"/>
        <end position="225"/>
    </location>
</feature>
<dbReference type="Proteomes" id="UP000574317">
    <property type="component" value="Unassembled WGS sequence"/>
</dbReference>
<reference evidence="9 10" key="1">
    <citation type="submission" date="2020-05" db="EMBL/GenBank/DDBJ databases">
        <title>Identification and distribution of gene clusters putatively required for synthesis of sphingolipid metabolism inhibitors in phylogenetically diverse species of the filamentous fungus Fusarium.</title>
        <authorList>
            <person name="Kim H.-S."/>
            <person name="Busman M."/>
            <person name="Brown D.W."/>
            <person name="Divon H."/>
            <person name="Uhlig S."/>
            <person name="Proctor R.H."/>
        </authorList>
    </citation>
    <scope>NUCLEOTIDE SEQUENCE [LARGE SCALE GENOMIC DNA]</scope>
    <source>
        <strain evidence="9 10">NRRL 25196</strain>
    </source>
</reference>
<dbReference type="AlphaFoldDB" id="A0A8H5MJI7"/>
<feature type="transmembrane region" description="Helical" evidence="7">
    <location>
        <begin position="127"/>
        <end position="148"/>
    </location>
</feature>
<feature type="transmembrane region" description="Helical" evidence="7">
    <location>
        <begin position="330"/>
        <end position="353"/>
    </location>
</feature>
<sequence length="1121" mass="124230">MSVIREDAQDNPVDTAGDARGDSSDTFSDNILLEKLGYKPVLQRSFNQFHNFATTFAALYFIGGVRVTFSTGIAAGGNLAYWTSYIVTCVFTFITAAVIAEICSSLPLAGSIYLWAAEAGGPRYGRLFGFVVAWWSTTAWTTFCASNTQAAVNYMLSEIVVFNTDFPSDSSSVKFRAVQWILTEIMLALACIWNLLPPRYFKWIFGLSSGIVILDFVLNLIWLPIATSNTLGFRSTHDAFMTTYNGTGAPPGWNWCLSYLATAGVLIGFDASGHVAEETKNASVAAARGIFWSTVVSGIGGFIVVILFLFCVPDAKTLFSYGGPQPFVSVYAAILGEGGHIVMNIVCILALWFMNQNTAIAVLAASRLVFAVARDGVLPWSSWVSKVEGGQPRNAVYVVWGVASIITCTILPSAVAFTSLVSAAGVPSAAAYGLIALARLFLTPKNFPKPAWSLGRLSKPFQVIAVFWNGWVVAVLYSPYVFPVTAESLNYAPIIMAGTTILALLTWWFTPAEKWLPSQRIQQTLDADTENMSSSNLKWVYGPTHRAQDVSNEAVDEYRSIIQQLYLDQNKTREEVLSHLQDDHGFSLSTNQFSKATKRWGFYKQPRQVRMNVQPTEPITKAAAPPNPPNSLEELFDFEPDILDTIDETEACFETGGENIADTWILEAAEAQFSSTRRHFVSEPLPSTNDSQSEAMSIDFPCDGRPCDADKSLPESSKGELQQLKTAPKPETGSHSMNPKMLTQVSLDNHINQESRVDYLNCCYFFEEAVYCLESLGMSLDERGYRALSSNTGGLLAQYRRDKDKLLACPEISLDMWSILCLLEPYGSGIPDDLLGRLDTNDSQFMKAVEACLELCKKWIELVISGLPRGALQFDSLLLHRNASEAVQNICRPLHEQSRFDIWQEAGYLFAFVWSNEQRETANSLSWLKEAEISGLSPTCFLAVMCRIIVHETALKYPAFWPISGKAEDADKYICWLYLQAIRKIKETKKLRSLKKCFITCLFMHHAGSDIDIEEKRSLQSVQSYQRRAFVLGNNRDTFTQEVGQALLLCREIRLGASNPYVSSYLYPQQQSLTLLSSNPAMTRSLASGSSRGSSLNSFRAFKAASRAMEICLKEGKGEYA</sequence>
<evidence type="ECO:0000256" key="5">
    <source>
        <dbReference type="ARBA" id="ARBA00023136"/>
    </source>
</evidence>
<dbReference type="GO" id="GO:0022857">
    <property type="term" value="F:transmembrane transporter activity"/>
    <property type="evidence" value="ECO:0007669"/>
    <property type="project" value="InterPro"/>
</dbReference>
<feature type="transmembrane region" description="Helical" evidence="7">
    <location>
        <begin position="290"/>
        <end position="310"/>
    </location>
</feature>
<feature type="domain" description="Clr5" evidence="8">
    <location>
        <begin position="553"/>
        <end position="604"/>
    </location>
</feature>
<organism evidence="9 10">
    <name type="scientific">Fusarium napiforme</name>
    <dbReference type="NCBI Taxonomy" id="42672"/>
    <lineage>
        <taxon>Eukaryota</taxon>
        <taxon>Fungi</taxon>
        <taxon>Dikarya</taxon>
        <taxon>Ascomycota</taxon>
        <taxon>Pezizomycotina</taxon>
        <taxon>Sordariomycetes</taxon>
        <taxon>Hypocreomycetidae</taxon>
        <taxon>Hypocreales</taxon>
        <taxon>Nectriaceae</taxon>
        <taxon>Fusarium</taxon>
        <taxon>Fusarium fujikuroi species complex</taxon>
    </lineage>
</organism>
<evidence type="ECO:0000259" key="8">
    <source>
        <dbReference type="Pfam" id="PF14420"/>
    </source>
</evidence>
<evidence type="ECO:0000256" key="4">
    <source>
        <dbReference type="ARBA" id="ARBA00022989"/>
    </source>
</evidence>
<comment type="subcellular location">
    <subcellularLocation>
        <location evidence="1">Membrane</location>
        <topology evidence="1">Multi-pass membrane protein</topology>
    </subcellularLocation>
</comment>
<accession>A0A8H5MJI7</accession>
<evidence type="ECO:0000256" key="6">
    <source>
        <dbReference type="SAM" id="MobiDB-lite"/>
    </source>
</evidence>
<keyword evidence="10" id="KW-1185">Reference proteome</keyword>
<protein>
    <submittedName>
        <fullName evidence="9">Amino-acid permease</fullName>
    </submittedName>
</protein>
<feature type="transmembrane region" description="Helical" evidence="7">
    <location>
        <begin position="395"/>
        <end position="417"/>
    </location>
</feature>
<feature type="transmembrane region" description="Helical" evidence="7">
    <location>
        <begin position="52"/>
        <end position="76"/>
    </location>
</feature>
<name>A0A8H5MJI7_9HYPO</name>
<evidence type="ECO:0000256" key="7">
    <source>
        <dbReference type="SAM" id="Phobius"/>
    </source>
</evidence>
<dbReference type="Gene3D" id="1.20.1740.10">
    <property type="entry name" value="Amino acid/polyamine transporter I"/>
    <property type="match status" value="1"/>
</dbReference>
<keyword evidence="2" id="KW-0813">Transport</keyword>
<evidence type="ECO:0000256" key="2">
    <source>
        <dbReference type="ARBA" id="ARBA00022448"/>
    </source>
</evidence>
<dbReference type="GO" id="GO:0016020">
    <property type="term" value="C:membrane"/>
    <property type="evidence" value="ECO:0007669"/>
    <property type="project" value="UniProtKB-SubCell"/>
</dbReference>
<feature type="region of interest" description="Disordered" evidence="6">
    <location>
        <begin position="1"/>
        <end position="22"/>
    </location>
</feature>
<keyword evidence="5 7" id="KW-0472">Membrane</keyword>
<keyword evidence="3 7" id="KW-0812">Transmembrane</keyword>
<dbReference type="Pfam" id="PF13520">
    <property type="entry name" value="AA_permease_2"/>
    <property type="match status" value="1"/>
</dbReference>